<feature type="transmembrane region" description="Helical" evidence="8">
    <location>
        <begin position="212"/>
        <end position="229"/>
    </location>
</feature>
<name>A0AAE3U3Y4_9HYPH</name>
<dbReference type="SUPFAM" id="SSF53448">
    <property type="entry name" value="Nucleotide-diphospho-sugar transferases"/>
    <property type="match status" value="1"/>
</dbReference>
<evidence type="ECO:0000259" key="9">
    <source>
        <dbReference type="Pfam" id="PF13632"/>
    </source>
</evidence>
<evidence type="ECO:0000256" key="7">
    <source>
        <dbReference type="SAM" id="MobiDB-lite"/>
    </source>
</evidence>
<dbReference type="GO" id="GO:0016757">
    <property type="term" value="F:glycosyltransferase activity"/>
    <property type="evidence" value="ECO:0007669"/>
    <property type="project" value="UniProtKB-KW"/>
</dbReference>
<gene>
    <name evidence="10" type="ORF">MRS75_10185</name>
</gene>
<feature type="transmembrane region" description="Helical" evidence="8">
    <location>
        <begin position="529"/>
        <end position="553"/>
    </location>
</feature>
<evidence type="ECO:0000256" key="4">
    <source>
        <dbReference type="ARBA" id="ARBA00022692"/>
    </source>
</evidence>
<evidence type="ECO:0000256" key="1">
    <source>
        <dbReference type="ARBA" id="ARBA00004141"/>
    </source>
</evidence>
<reference evidence="10" key="1">
    <citation type="submission" date="2022-03" db="EMBL/GenBank/DDBJ databases">
        <title>Fererhizobium litorale gen. nov., sp. nov., isolated from sandy sediments of the Sea of Japan seashore.</title>
        <authorList>
            <person name="Romanenko L."/>
            <person name="Kurilenko V."/>
            <person name="Otstavnykh N."/>
            <person name="Svetashev V."/>
            <person name="Tekutyeva L."/>
            <person name="Isaeva M."/>
            <person name="Mikhailov V."/>
        </authorList>
    </citation>
    <scope>NUCLEOTIDE SEQUENCE</scope>
    <source>
        <strain evidence="10">KMM 9576</strain>
    </source>
</reference>
<keyword evidence="2 10" id="KW-0328">Glycosyltransferase</keyword>
<feature type="transmembrane region" description="Helical" evidence="8">
    <location>
        <begin position="235"/>
        <end position="254"/>
    </location>
</feature>
<feature type="transmembrane region" description="Helical" evidence="8">
    <location>
        <begin position="608"/>
        <end position="628"/>
    </location>
</feature>
<dbReference type="InterPro" id="IPR029044">
    <property type="entry name" value="Nucleotide-diphossugar_trans"/>
</dbReference>
<evidence type="ECO:0000256" key="6">
    <source>
        <dbReference type="ARBA" id="ARBA00023136"/>
    </source>
</evidence>
<keyword evidence="5 8" id="KW-1133">Transmembrane helix</keyword>
<dbReference type="PANTHER" id="PTHR43867">
    <property type="entry name" value="CELLULOSE SYNTHASE CATALYTIC SUBUNIT A [UDP-FORMING]"/>
    <property type="match status" value="1"/>
</dbReference>
<dbReference type="EC" id="2.4.-.-" evidence="10"/>
<comment type="subcellular location">
    <subcellularLocation>
        <location evidence="1">Membrane</location>
        <topology evidence="1">Multi-pass membrane protein</topology>
    </subcellularLocation>
</comment>
<dbReference type="RefSeq" id="WP_311786600.1">
    <property type="nucleotide sequence ID" value="NZ_JALDYY010000005.1"/>
</dbReference>
<organism evidence="10 11">
    <name type="scientific">Ferirhizobium litorale</name>
    <dbReference type="NCBI Taxonomy" id="2927786"/>
    <lineage>
        <taxon>Bacteria</taxon>
        <taxon>Pseudomonadati</taxon>
        <taxon>Pseudomonadota</taxon>
        <taxon>Alphaproteobacteria</taxon>
        <taxon>Hyphomicrobiales</taxon>
        <taxon>Rhizobiaceae</taxon>
        <taxon>Ferirhizobium</taxon>
    </lineage>
</organism>
<dbReference type="InterPro" id="IPR001173">
    <property type="entry name" value="Glyco_trans_2-like"/>
</dbReference>
<dbReference type="Pfam" id="PF13632">
    <property type="entry name" value="Glyco_trans_2_3"/>
    <property type="match status" value="1"/>
</dbReference>
<dbReference type="Proteomes" id="UP001161580">
    <property type="component" value="Unassembled WGS sequence"/>
</dbReference>
<dbReference type="PANTHER" id="PTHR43867:SF2">
    <property type="entry name" value="CELLULOSE SYNTHASE CATALYTIC SUBUNIT A [UDP-FORMING]"/>
    <property type="match status" value="1"/>
</dbReference>
<evidence type="ECO:0000313" key="11">
    <source>
        <dbReference type="Proteomes" id="UP001161580"/>
    </source>
</evidence>
<proteinExistence type="predicted"/>
<feature type="domain" description="Glycosyltransferase 2-like" evidence="9">
    <location>
        <begin position="363"/>
        <end position="560"/>
    </location>
</feature>
<dbReference type="InterPro" id="IPR050321">
    <property type="entry name" value="Glycosyltr_2/OpgH_subfam"/>
</dbReference>
<sequence>MQIGEYVDSLALDGGGSHADAETTLWDPADEPAQMASGPLLADGPGRGERQILRELGIGKLLIAGMAERAALNGTTIEQELLCHGSIDEDTYYAALARHLRLPYIRAIDASRVIVIPGTDNQLVRPTVIRLAHPVRVPRTVIVPEARLVPRLEKQLASHPVLRGSLAVGAATKVRNAVWQAHESRRVEAVVRLLFEWQPRFSARIVFWGRQGFYAGAALTATAMALLLATSSATLALHVFLTHLYFASLLFRTIGVFHRRRGQHTVALPPADTPDLPVYTVMVALYREAAVASQLIRMLDRLNWPRAKLDIKLVCEADDQETIEALKAQRPGRHFEIIEVPPMQPRTKPKALAYALAGARGPYVAIYDAEDRPHPDQLREAYTRFSRAPEDVACLQAPLVISNAGDSWISTMFALEYSALFRGLLPMLSRYRMPLPLGGTSNHFRLSALKASGAWDPFNVTEDADLGMRLYRLGYRSETIGRQTLEDAPTGVKVWMGQRTRWFKGWLQTWLVMMREPGQLRREMGLPAFLIFQMQIGGMLVSSLAHPLILLFLANSIAAMMASPDDGLSAVKLWLFTVDCINILGSWAMFLALGAIPMIEYEKRLLGWRWILVPVYWLMVSTAAWRAMLELRFKPFFWNKTPHQPTVNKR</sequence>
<accession>A0AAE3U3Y4</accession>
<evidence type="ECO:0000256" key="3">
    <source>
        <dbReference type="ARBA" id="ARBA00022679"/>
    </source>
</evidence>
<evidence type="ECO:0000313" key="10">
    <source>
        <dbReference type="EMBL" id="MDI7922454.1"/>
    </source>
</evidence>
<protein>
    <submittedName>
        <fullName evidence="10">Glycosyltransferase</fullName>
        <ecNumber evidence="10">2.4.-.-</ecNumber>
    </submittedName>
</protein>
<feature type="transmembrane region" description="Helical" evidence="8">
    <location>
        <begin position="573"/>
        <end position="596"/>
    </location>
</feature>
<comment type="caution">
    <text evidence="10">The sequence shown here is derived from an EMBL/GenBank/DDBJ whole genome shotgun (WGS) entry which is preliminary data.</text>
</comment>
<feature type="region of interest" description="Disordered" evidence="7">
    <location>
        <begin position="21"/>
        <end position="45"/>
    </location>
</feature>
<evidence type="ECO:0000256" key="2">
    <source>
        <dbReference type="ARBA" id="ARBA00022676"/>
    </source>
</evidence>
<evidence type="ECO:0000256" key="5">
    <source>
        <dbReference type="ARBA" id="ARBA00022989"/>
    </source>
</evidence>
<keyword evidence="4 8" id="KW-0812">Transmembrane</keyword>
<keyword evidence="6 8" id="KW-0472">Membrane</keyword>
<dbReference type="AlphaFoldDB" id="A0AAE3U3Y4"/>
<dbReference type="GO" id="GO:0016020">
    <property type="term" value="C:membrane"/>
    <property type="evidence" value="ECO:0007669"/>
    <property type="project" value="UniProtKB-SubCell"/>
</dbReference>
<dbReference type="EMBL" id="JALDYZ010000004">
    <property type="protein sequence ID" value="MDI7922454.1"/>
    <property type="molecule type" value="Genomic_DNA"/>
</dbReference>
<evidence type="ECO:0000256" key="8">
    <source>
        <dbReference type="SAM" id="Phobius"/>
    </source>
</evidence>
<dbReference type="Gene3D" id="3.90.550.10">
    <property type="entry name" value="Spore Coat Polysaccharide Biosynthesis Protein SpsA, Chain A"/>
    <property type="match status" value="1"/>
</dbReference>
<keyword evidence="11" id="KW-1185">Reference proteome</keyword>
<keyword evidence="3 10" id="KW-0808">Transferase</keyword>